<gene>
    <name evidence="1" type="ORF">PSALAMII_LOCUS652</name>
</gene>
<dbReference type="AlphaFoldDB" id="A0A9W4I752"/>
<protein>
    <submittedName>
        <fullName evidence="1">Uncharacterized protein</fullName>
    </submittedName>
</protein>
<dbReference type="OrthoDB" id="27214at2759"/>
<reference evidence="1" key="1">
    <citation type="submission" date="2021-07" db="EMBL/GenBank/DDBJ databases">
        <authorList>
            <person name="Branca A.L. A."/>
        </authorList>
    </citation>
    <scope>NUCLEOTIDE SEQUENCE</scope>
</reference>
<evidence type="ECO:0000313" key="1">
    <source>
        <dbReference type="EMBL" id="CAG8248219.1"/>
    </source>
</evidence>
<sequence>MWMLTVSVGRYSPKAFPSLLSLSLGSTKALWVLIRTQFCSFSGFWCLSEGVVLSPVAATAAQVLVAVTAGALSTCARNAFTSSWSFSFCSCRTC</sequence>
<proteinExistence type="predicted"/>
<dbReference type="Proteomes" id="UP001152592">
    <property type="component" value="Unassembled WGS sequence"/>
</dbReference>
<dbReference type="EMBL" id="CAJVPD010000023">
    <property type="protein sequence ID" value="CAG8248219.1"/>
    <property type="molecule type" value="Genomic_DNA"/>
</dbReference>
<evidence type="ECO:0000313" key="2">
    <source>
        <dbReference type="Proteomes" id="UP001152592"/>
    </source>
</evidence>
<accession>A0A9W4I752</accession>
<comment type="caution">
    <text evidence="1">The sequence shown here is derived from an EMBL/GenBank/DDBJ whole genome shotgun (WGS) entry which is preliminary data.</text>
</comment>
<name>A0A9W4I752_9EURO</name>
<organism evidence="1 2">
    <name type="scientific">Penicillium salamii</name>
    <dbReference type="NCBI Taxonomy" id="1612424"/>
    <lineage>
        <taxon>Eukaryota</taxon>
        <taxon>Fungi</taxon>
        <taxon>Dikarya</taxon>
        <taxon>Ascomycota</taxon>
        <taxon>Pezizomycotina</taxon>
        <taxon>Eurotiomycetes</taxon>
        <taxon>Eurotiomycetidae</taxon>
        <taxon>Eurotiales</taxon>
        <taxon>Aspergillaceae</taxon>
        <taxon>Penicillium</taxon>
    </lineage>
</organism>